<name>A0ABV0KKR1_9CYAN</name>
<dbReference type="InterPro" id="IPR001054">
    <property type="entry name" value="A/G_cyclase"/>
</dbReference>
<comment type="similarity">
    <text evidence="1">Belongs to the adenylyl cyclase class-3 family.</text>
</comment>
<dbReference type="Pfam" id="PF00211">
    <property type="entry name" value="Guanylate_cyc"/>
    <property type="match status" value="1"/>
</dbReference>
<comment type="caution">
    <text evidence="3">The sequence shown here is derived from an EMBL/GenBank/DDBJ whole genome shotgun (WGS) entry which is preliminary data.</text>
</comment>
<reference evidence="3 4" key="1">
    <citation type="submission" date="2022-04" db="EMBL/GenBank/DDBJ databases">
        <title>Positive selection, recombination, and allopatry shape intraspecific diversity of widespread and dominant cyanobacteria.</title>
        <authorList>
            <person name="Wei J."/>
            <person name="Shu W."/>
            <person name="Hu C."/>
        </authorList>
    </citation>
    <scope>NUCLEOTIDE SEQUENCE [LARGE SCALE GENOMIC DNA]</scope>
    <source>
        <strain evidence="3 4">AS-A4</strain>
    </source>
</reference>
<dbReference type="PROSITE" id="PS50125">
    <property type="entry name" value="GUANYLATE_CYCLASE_2"/>
    <property type="match status" value="1"/>
</dbReference>
<evidence type="ECO:0000313" key="3">
    <source>
        <dbReference type="EMBL" id="MEP1059800.1"/>
    </source>
</evidence>
<organism evidence="3 4">
    <name type="scientific">Stenomitos frigidus AS-A4</name>
    <dbReference type="NCBI Taxonomy" id="2933935"/>
    <lineage>
        <taxon>Bacteria</taxon>
        <taxon>Bacillati</taxon>
        <taxon>Cyanobacteriota</taxon>
        <taxon>Cyanophyceae</taxon>
        <taxon>Leptolyngbyales</taxon>
        <taxon>Leptolyngbyaceae</taxon>
        <taxon>Stenomitos</taxon>
    </lineage>
</organism>
<dbReference type="PANTHER" id="PTHR43081:SF1">
    <property type="entry name" value="ADENYLATE CYCLASE, TERMINAL-DIFFERENTIATION SPECIFIC"/>
    <property type="match status" value="1"/>
</dbReference>
<dbReference type="InterPro" id="IPR050697">
    <property type="entry name" value="Adenylyl/Guanylyl_Cyclase_3/4"/>
</dbReference>
<dbReference type="Proteomes" id="UP001476950">
    <property type="component" value="Unassembled WGS sequence"/>
</dbReference>
<keyword evidence="4" id="KW-1185">Reference proteome</keyword>
<dbReference type="EMBL" id="JAMPLM010000013">
    <property type="protein sequence ID" value="MEP1059800.1"/>
    <property type="molecule type" value="Genomic_DNA"/>
</dbReference>
<dbReference type="InterPro" id="IPR029787">
    <property type="entry name" value="Nucleotide_cyclase"/>
</dbReference>
<dbReference type="CDD" id="cd07302">
    <property type="entry name" value="CHD"/>
    <property type="match status" value="1"/>
</dbReference>
<evidence type="ECO:0000256" key="1">
    <source>
        <dbReference type="ARBA" id="ARBA00005381"/>
    </source>
</evidence>
<dbReference type="SUPFAM" id="SSF55073">
    <property type="entry name" value="Nucleotide cyclase"/>
    <property type="match status" value="1"/>
</dbReference>
<evidence type="ECO:0000313" key="4">
    <source>
        <dbReference type="Proteomes" id="UP001476950"/>
    </source>
</evidence>
<sequence length="227" mass="25027">MTDTNAKDDAMLRQTMYRYMTQELAEQLLENPEASKMESQVKEVSILYANICNYETLSEGMEPEAVVGLLNQYFETMVDAVFEHKGTLDKYIGAAIVAVFGSPLPLDDHAWKAVKTAVAMRDRLVHLNTQFASTNLPALQIGIGVNTARVGVGNISSSKRMEYTVVGDGVNLTVALERAAQEHQCDIILGEATYQYCADRIQVETLGSKLLSGRKQPITLYKLVGLS</sequence>
<gene>
    <name evidence="3" type="ORF">NDI38_15275</name>
</gene>
<dbReference type="SMART" id="SM00044">
    <property type="entry name" value="CYCc"/>
    <property type="match status" value="1"/>
</dbReference>
<dbReference type="Gene3D" id="3.30.70.1230">
    <property type="entry name" value="Nucleotide cyclase"/>
    <property type="match status" value="1"/>
</dbReference>
<proteinExistence type="inferred from homology"/>
<dbReference type="RefSeq" id="WP_190449508.1">
    <property type="nucleotide sequence ID" value="NZ_JAMPLM010000013.1"/>
</dbReference>
<dbReference type="PANTHER" id="PTHR43081">
    <property type="entry name" value="ADENYLATE CYCLASE, TERMINAL-DIFFERENTIATION SPECIFIC-RELATED"/>
    <property type="match status" value="1"/>
</dbReference>
<accession>A0ABV0KKR1</accession>
<evidence type="ECO:0000259" key="2">
    <source>
        <dbReference type="PROSITE" id="PS50125"/>
    </source>
</evidence>
<protein>
    <submittedName>
        <fullName evidence="3">Adenylate/guanylate cyclase domain-containing protein</fullName>
    </submittedName>
</protein>
<feature type="domain" description="Guanylate cyclase" evidence="2">
    <location>
        <begin position="45"/>
        <end position="177"/>
    </location>
</feature>